<evidence type="ECO:0000256" key="6">
    <source>
        <dbReference type="ARBA" id="ARBA00022888"/>
    </source>
</evidence>
<comment type="catalytic activity">
    <reaction evidence="8">
        <text>L-aspartate + L-glutamine + ATP + H2O = L-asparagine + L-glutamate + AMP + diphosphate + H(+)</text>
        <dbReference type="Rhea" id="RHEA:12228"/>
        <dbReference type="ChEBI" id="CHEBI:15377"/>
        <dbReference type="ChEBI" id="CHEBI:15378"/>
        <dbReference type="ChEBI" id="CHEBI:29985"/>
        <dbReference type="ChEBI" id="CHEBI:29991"/>
        <dbReference type="ChEBI" id="CHEBI:30616"/>
        <dbReference type="ChEBI" id="CHEBI:33019"/>
        <dbReference type="ChEBI" id="CHEBI:58048"/>
        <dbReference type="ChEBI" id="CHEBI:58359"/>
        <dbReference type="ChEBI" id="CHEBI:456215"/>
        <dbReference type="EC" id="6.3.5.4"/>
    </reaction>
</comment>
<evidence type="ECO:0000313" key="14">
    <source>
        <dbReference type="Proteomes" id="UP000632740"/>
    </source>
</evidence>
<dbReference type="InterPro" id="IPR014729">
    <property type="entry name" value="Rossmann-like_a/b/a_fold"/>
</dbReference>
<dbReference type="CDD" id="cd01991">
    <property type="entry name" value="Asn_synthase_B_C"/>
    <property type="match status" value="1"/>
</dbReference>
<dbReference type="InterPro" id="IPR050795">
    <property type="entry name" value="Asn_Synthetase"/>
</dbReference>
<dbReference type="EMBL" id="BONK01000004">
    <property type="protein sequence ID" value="GIG20604.1"/>
    <property type="molecule type" value="Genomic_DNA"/>
</dbReference>
<evidence type="ECO:0000256" key="9">
    <source>
        <dbReference type="PIRSR" id="PIRSR001589-1"/>
    </source>
</evidence>
<name>A0A919U1Y8_9CELL</name>
<keyword evidence="3 9" id="KW-0028">Amino-acid biosynthesis</keyword>
<evidence type="ECO:0000256" key="8">
    <source>
        <dbReference type="ARBA" id="ARBA00048741"/>
    </source>
</evidence>
<dbReference type="EC" id="6.3.5.4" evidence="1"/>
<feature type="binding site" evidence="10">
    <location>
        <position position="101"/>
    </location>
    <ligand>
        <name>L-glutamine</name>
        <dbReference type="ChEBI" id="CHEBI:58359"/>
    </ligand>
</feature>
<dbReference type="Pfam" id="PF13537">
    <property type="entry name" value="GATase_7"/>
    <property type="match status" value="1"/>
</dbReference>
<evidence type="ECO:0000256" key="4">
    <source>
        <dbReference type="ARBA" id="ARBA00022741"/>
    </source>
</evidence>
<keyword evidence="2" id="KW-0436">Ligase</keyword>
<accession>A0A919U1Y8</accession>
<evidence type="ECO:0000256" key="11">
    <source>
        <dbReference type="PIRSR" id="PIRSR001589-3"/>
    </source>
</evidence>
<sequence>MCGIVAAVGGGSDAVRAGLVGAGLRRIEHRGSPGTRHEDAHAVTAAAHLGTNRLPIVGGPAGRQPVTSRSGATVVVHNGEVYNFRELAAELGLPAAAATSDTAVLAELVEARGVRAALRAVHWEGVLVAADERTGTVVAARDHLGIKPLYLVRAGEVTVLASEIKALLDVPGAERITEVPPGALVTFAPSSAEPVADTWWDAADVVRARPSDVRPGAALDDVARTVRDAVHARVPDEPYAVMLSGGLDSSLVLAHALERSRDVTAFVLYREGSPDVDVARRLCDDLDVELVEVVGHDPHELWEHAGQVVGIVESWEWHVVNHAAPMLRLVDAVAASGRRVVLTGEGADELFFGYTERGADGAVLTDPDALERRRVDRLRALHRTNCQRLDRMSMHRTLECRVPFLDVAVVEAALRHPAPAHLEGGRTKSLLRDAARRVLPAYVTDRDKLSLAKGAGYVYDAVRGGGVFHVPDQGVRDAVDAAVETFPYRFPVERALVDHFVRHGYDRAAFMREATV</sequence>
<dbReference type="InterPro" id="IPR001962">
    <property type="entry name" value="Asn_synthase"/>
</dbReference>
<evidence type="ECO:0000256" key="1">
    <source>
        <dbReference type="ARBA" id="ARBA00012737"/>
    </source>
</evidence>
<keyword evidence="6 9" id="KW-0061">Asparagine biosynthesis</keyword>
<organism evidence="13 14">
    <name type="scientific">Cellulomonas chitinilytica</name>
    <dbReference type="NCBI Taxonomy" id="398759"/>
    <lineage>
        <taxon>Bacteria</taxon>
        <taxon>Bacillati</taxon>
        <taxon>Actinomycetota</taxon>
        <taxon>Actinomycetes</taxon>
        <taxon>Micrococcales</taxon>
        <taxon>Cellulomonadaceae</taxon>
        <taxon>Cellulomonas</taxon>
    </lineage>
</organism>
<dbReference type="RefSeq" id="WP_203750285.1">
    <property type="nucleotide sequence ID" value="NZ_BONK01000004.1"/>
</dbReference>
<feature type="site" description="Important for beta-aspartyl-AMP intermediate formation" evidence="11">
    <location>
        <position position="345"/>
    </location>
</feature>
<evidence type="ECO:0000256" key="2">
    <source>
        <dbReference type="ARBA" id="ARBA00022598"/>
    </source>
</evidence>
<dbReference type="GO" id="GO:0004066">
    <property type="term" value="F:asparagine synthase (glutamine-hydrolyzing) activity"/>
    <property type="evidence" value="ECO:0007669"/>
    <property type="project" value="UniProtKB-EC"/>
</dbReference>
<dbReference type="Pfam" id="PF00733">
    <property type="entry name" value="Asn_synthase"/>
    <property type="match status" value="2"/>
</dbReference>
<feature type="active site" description="For GATase activity" evidence="9">
    <location>
        <position position="2"/>
    </location>
</feature>
<dbReference type="InterPro" id="IPR006426">
    <property type="entry name" value="Asn_synth_AEB"/>
</dbReference>
<dbReference type="InterPro" id="IPR017932">
    <property type="entry name" value="GATase_2_dom"/>
</dbReference>
<dbReference type="PROSITE" id="PS51278">
    <property type="entry name" value="GATASE_TYPE_2"/>
    <property type="match status" value="1"/>
</dbReference>
<dbReference type="Proteomes" id="UP000632740">
    <property type="component" value="Unassembled WGS sequence"/>
</dbReference>
<dbReference type="GO" id="GO:0005524">
    <property type="term" value="F:ATP binding"/>
    <property type="evidence" value="ECO:0007669"/>
    <property type="project" value="UniProtKB-KW"/>
</dbReference>
<dbReference type="GO" id="GO:0005829">
    <property type="term" value="C:cytosol"/>
    <property type="evidence" value="ECO:0007669"/>
    <property type="project" value="TreeGrafter"/>
</dbReference>
<dbReference type="PANTHER" id="PTHR11772:SF2">
    <property type="entry name" value="ASPARAGINE SYNTHETASE [GLUTAMINE-HYDROLYZING]"/>
    <property type="match status" value="1"/>
</dbReference>
<evidence type="ECO:0000256" key="10">
    <source>
        <dbReference type="PIRSR" id="PIRSR001589-2"/>
    </source>
</evidence>
<evidence type="ECO:0000256" key="3">
    <source>
        <dbReference type="ARBA" id="ARBA00022605"/>
    </source>
</evidence>
<gene>
    <name evidence="13" type="ORF">Cch01nite_13280</name>
</gene>
<evidence type="ECO:0000256" key="5">
    <source>
        <dbReference type="ARBA" id="ARBA00022840"/>
    </source>
</evidence>
<comment type="caution">
    <text evidence="13">The sequence shown here is derived from an EMBL/GenBank/DDBJ whole genome shotgun (WGS) entry which is preliminary data.</text>
</comment>
<comment type="pathway">
    <text evidence="7">Amino-acid biosynthesis.</text>
</comment>
<dbReference type="SUPFAM" id="SSF56235">
    <property type="entry name" value="N-terminal nucleophile aminohydrolases (Ntn hydrolases)"/>
    <property type="match status" value="1"/>
</dbReference>
<evidence type="ECO:0000256" key="7">
    <source>
        <dbReference type="ARBA" id="ARBA00029440"/>
    </source>
</evidence>
<dbReference type="PIRSF" id="PIRSF001589">
    <property type="entry name" value="Asn_synthetase_glu-h"/>
    <property type="match status" value="1"/>
</dbReference>
<protein>
    <recommendedName>
        <fullName evidence="1">asparagine synthase (glutamine-hydrolyzing)</fullName>
        <ecNumber evidence="1">6.3.5.4</ecNumber>
    </recommendedName>
</protein>
<reference evidence="13" key="1">
    <citation type="submission" date="2021-01" db="EMBL/GenBank/DDBJ databases">
        <title>Whole genome shotgun sequence of Cellulomonas chitinilytica NBRC 110799.</title>
        <authorList>
            <person name="Komaki H."/>
            <person name="Tamura T."/>
        </authorList>
    </citation>
    <scope>NUCLEOTIDE SEQUENCE</scope>
    <source>
        <strain evidence="13">NBRC 110799</strain>
    </source>
</reference>
<feature type="domain" description="Glutamine amidotransferase type-2" evidence="12">
    <location>
        <begin position="2"/>
        <end position="190"/>
    </location>
</feature>
<proteinExistence type="predicted"/>
<evidence type="ECO:0000313" key="13">
    <source>
        <dbReference type="EMBL" id="GIG20604.1"/>
    </source>
</evidence>
<dbReference type="GO" id="GO:0006529">
    <property type="term" value="P:asparagine biosynthetic process"/>
    <property type="evidence" value="ECO:0007669"/>
    <property type="project" value="UniProtKB-KW"/>
</dbReference>
<dbReference type="PANTHER" id="PTHR11772">
    <property type="entry name" value="ASPARAGINE SYNTHETASE"/>
    <property type="match status" value="1"/>
</dbReference>
<dbReference type="Gene3D" id="3.40.50.620">
    <property type="entry name" value="HUPs"/>
    <property type="match status" value="1"/>
</dbReference>
<keyword evidence="5 10" id="KW-0067">ATP-binding</keyword>
<keyword evidence="4 10" id="KW-0547">Nucleotide-binding</keyword>
<dbReference type="Gene3D" id="3.60.20.10">
    <property type="entry name" value="Glutamine Phosphoribosylpyrophosphate, subunit 1, domain 1"/>
    <property type="match status" value="1"/>
</dbReference>
<keyword evidence="14" id="KW-1185">Reference proteome</keyword>
<dbReference type="InterPro" id="IPR029055">
    <property type="entry name" value="Ntn_hydrolases_N"/>
</dbReference>
<keyword evidence="9" id="KW-0315">Glutamine amidotransferase</keyword>
<dbReference type="SUPFAM" id="SSF52402">
    <property type="entry name" value="Adenine nucleotide alpha hydrolases-like"/>
    <property type="match status" value="1"/>
</dbReference>
<evidence type="ECO:0000259" key="12">
    <source>
        <dbReference type="PROSITE" id="PS51278"/>
    </source>
</evidence>
<dbReference type="AlphaFoldDB" id="A0A919U1Y8"/>